<name>A0AAV5EB68_ELECO</name>
<dbReference type="AlphaFoldDB" id="A0AAV5EB68"/>
<sequence>MAMALVAIGASAVSCNPELLFPCEPSSVLSGMTPTAVCCANLLMAKTIAMLVAVALLMVAAIGASGDDCKPDQLAVCLPAIVSGSAPTDACCTNLHAQQGCFCQYAKDPNYARYIGSPNARKALTTCGINIPNC</sequence>
<dbReference type="PANTHER" id="PTHR33214:SF50">
    <property type="entry name" value="LIPID-TRANSFER PROTEIN 2G, PUTATIVE, EXPRESSED-RELATED"/>
    <property type="match status" value="1"/>
</dbReference>
<feature type="domain" description="Bifunctional inhibitor/plant lipid transfer protein/seed storage helical" evidence="5">
    <location>
        <begin position="69"/>
        <end position="134"/>
    </location>
</feature>
<evidence type="ECO:0000313" key="6">
    <source>
        <dbReference type="EMBL" id="GJN19796.1"/>
    </source>
</evidence>
<evidence type="ECO:0000259" key="5">
    <source>
        <dbReference type="SMART" id="SM00499"/>
    </source>
</evidence>
<dbReference type="InterPro" id="IPR033872">
    <property type="entry name" value="nsLTP2"/>
</dbReference>
<dbReference type="CDD" id="cd01959">
    <property type="entry name" value="nsLTP2"/>
    <property type="match status" value="1"/>
</dbReference>
<evidence type="ECO:0000256" key="3">
    <source>
        <dbReference type="ARBA" id="ARBA00023121"/>
    </source>
</evidence>
<keyword evidence="3" id="KW-0446">Lipid-binding</keyword>
<evidence type="ECO:0000256" key="2">
    <source>
        <dbReference type="ARBA" id="ARBA00022448"/>
    </source>
</evidence>
<keyword evidence="2" id="KW-0813">Transport</keyword>
<dbReference type="GO" id="GO:0008289">
    <property type="term" value="F:lipid binding"/>
    <property type="evidence" value="ECO:0007669"/>
    <property type="project" value="UniProtKB-KW"/>
</dbReference>
<evidence type="ECO:0000313" key="7">
    <source>
        <dbReference type="Proteomes" id="UP001054889"/>
    </source>
</evidence>
<gene>
    <name evidence="6" type="primary">gb07105</name>
    <name evidence="6" type="ORF">PR202_gb07105</name>
</gene>
<feature type="transmembrane region" description="Helical" evidence="4">
    <location>
        <begin position="44"/>
        <end position="64"/>
    </location>
</feature>
<keyword evidence="4" id="KW-0472">Membrane</keyword>
<keyword evidence="4" id="KW-0812">Transmembrane</keyword>
<dbReference type="Gene3D" id="1.10.110.10">
    <property type="entry name" value="Plant lipid-transfer and hydrophobic proteins"/>
    <property type="match status" value="1"/>
</dbReference>
<dbReference type="InterPro" id="IPR016140">
    <property type="entry name" value="Bifunc_inhib/LTP/seed_store"/>
</dbReference>
<proteinExistence type="inferred from homology"/>
<protein>
    <recommendedName>
        <fullName evidence="5">Bifunctional inhibitor/plant lipid transfer protein/seed storage helical domain-containing protein</fullName>
    </recommendedName>
</protein>
<dbReference type="SUPFAM" id="SSF47699">
    <property type="entry name" value="Bifunctional inhibitor/lipid-transfer protein/seed storage 2S albumin"/>
    <property type="match status" value="1"/>
</dbReference>
<dbReference type="EMBL" id="BQKI01000074">
    <property type="protein sequence ID" value="GJN19796.1"/>
    <property type="molecule type" value="Genomic_DNA"/>
</dbReference>
<reference evidence="6" key="2">
    <citation type="submission" date="2021-12" db="EMBL/GenBank/DDBJ databases">
        <title>Resequencing data analysis of finger millet.</title>
        <authorList>
            <person name="Hatakeyama M."/>
            <person name="Aluri S."/>
            <person name="Balachadran M.T."/>
            <person name="Sivarajan S.R."/>
            <person name="Poveda L."/>
            <person name="Shimizu-Inatsugi R."/>
            <person name="Schlapbach R."/>
            <person name="Sreeman S.M."/>
            <person name="Shimizu K.K."/>
        </authorList>
    </citation>
    <scope>NUCLEOTIDE SEQUENCE</scope>
</reference>
<comment type="caution">
    <text evidence="6">The sequence shown here is derived from an EMBL/GenBank/DDBJ whole genome shotgun (WGS) entry which is preliminary data.</text>
</comment>
<evidence type="ECO:0000256" key="4">
    <source>
        <dbReference type="SAM" id="Phobius"/>
    </source>
</evidence>
<evidence type="ECO:0000256" key="1">
    <source>
        <dbReference type="ARBA" id="ARBA00009707"/>
    </source>
</evidence>
<comment type="similarity">
    <text evidence="1">Belongs to the plant LTP family. B11E subfamily.</text>
</comment>
<dbReference type="InterPro" id="IPR036312">
    <property type="entry name" value="Bifun_inhib/LTP/seed_sf"/>
</dbReference>
<reference evidence="6" key="1">
    <citation type="journal article" date="2018" name="DNA Res.">
        <title>Multiple hybrid de novo genome assembly of finger millet, an orphan allotetraploid crop.</title>
        <authorList>
            <person name="Hatakeyama M."/>
            <person name="Aluri S."/>
            <person name="Balachadran M.T."/>
            <person name="Sivarajan S.R."/>
            <person name="Patrignani A."/>
            <person name="Gruter S."/>
            <person name="Poveda L."/>
            <person name="Shimizu-Inatsugi R."/>
            <person name="Baeten J."/>
            <person name="Francoijs K.J."/>
            <person name="Nataraja K.N."/>
            <person name="Reddy Y.A.N."/>
            <person name="Phadnis S."/>
            <person name="Ravikumar R.L."/>
            <person name="Schlapbach R."/>
            <person name="Sreeman S.M."/>
            <person name="Shimizu K.K."/>
        </authorList>
    </citation>
    <scope>NUCLEOTIDE SEQUENCE</scope>
</reference>
<keyword evidence="7" id="KW-1185">Reference proteome</keyword>
<dbReference type="Proteomes" id="UP001054889">
    <property type="component" value="Unassembled WGS sequence"/>
</dbReference>
<dbReference type="PANTHER" id="PTHR33214">
    <property type="entry name" value="BIFUNCTIONAL INHIBITOR/LIPID-TRANSFER PROTEIN/SEED STORAGE 2S ALBUMIN SUPERFAMILY PROTEIN"/>
    <property type="match status" value="1"/>
</dbReference>
<organism evidence="6 7">
    <name type="scientific">Eleusine coracana subsp. coracana</name>
    <dbReference type="NCBI Taxonomy" id="191504"/>
    <lineage>
        <taxon>Eukaryota</taxon>
        <taxon>Viridiplantae</taxon>
        <taxon>Streptophyta</taxon>
        <taxon>Embryophyta</taxon>
        <taxon>Tracheophyta</taxon>
        <taxon>Spermatophyta</taxon>
        <taxon>Magnoliopsida</taxon>
        <taxon>Liliopsida</taxon>
        <taxon>Poales</taxon>
        <taxon>Poaceae</taxon>
        <taxon>PACMAD clade</taxon>
        <taxon>Chloridoideae</taxon>
        <taxon>Cynodonteae</taxon>
        <taxon>Eleusininae</taxon>
        <taxon>Eleusine</taxon>
    </lineage>
</organism>
<dbReference type="GO" id="GO:0006869">
    <property type="term" value="P:lipid transport"/>
    <property type="evidence" value="ECO:0007669"/>
    <property type="project" value="InterPro"/>
</dbReference>
<keyword evidence="4" id="KW-1133">Transmembrane helix</keyword>
<accession>A0AAV5EB68</accession>
<dbReference type="SMART" id="SM00499">
    <property type="entry name" value="AAI"/>
    <property type="match status" value="1"/>
</dbReference>